<evidence type="ECO:0000256" key="8">
    <source>
        <dbReference type="ARBA" id="ARBA00023002"/>
    </source>
</evidence>
<evidence type="ECO:0000256" key="2">
    <source>
        <dbReference type="ARBA" id="ARBA00004173"/>
    </source>
</evidence>
<keyword evidence="10" id="KW-0496">Mitochondrion</keyword>
<dbReference type="PANTHER" id="PTHR11835:SF80">
    <property type="entry name" value="ISOCITRATE DEHYDROGENASE [NAD] REGULATORY SUBUNIT 1, MITOCHONDRIAL-RELATED"/>
    <property type="match status" value="1"/>
</dbReference>
<dbReference type="SUPFAM" id="SSF53659">
    <property type="entry name" value="Isocitrate/Isopropylmalate dehydrogenase-like"/>
    <property type="match status" value="1"/>
</dbReference>
<keyword evidence="4" id="KW-0816">Tricarboxylic acid cycle</keyword>
<dbReference type="GO" id="GO:0046872">
    <property type="term" value="F:metal ion binding"/>
    <property type="evidence" value="ECO:0007669"/>
    <property type="project" value="UniProtKB-KW"/>
</dbReference>
<evidence type="ECO:0000259" key="12">
    <source>
        <dbReference type="SMART" id="SM01329"/>
    </source>
</evidence>
<organism evidence="13">
    <name type="scientific">Solanum chilense</name>
    <name type="common">Tomato</name>
    <name type="synonym">Lycopersicon chilense</name>
    <dbReference type="NCBI Taxonomy" id="4083"/>
    <lineage>
        <taxon>Eukaryota</taxon>
        <taxon>Viridiplantae</taxon>
        <taxon>Streptophyta</taxon>
        <taxon>Embryophyta</taxon>
        <taxon>Tracheophyta</taxon>
        <taxon>Spermatophyta</taxon>
        <taxon>Magnoliopsida</taxon>
        <taxon>eudicotyledons</taxon>
        <taxon>Gunneridae</taxon>
        <taxon>Pentapetalae</taxon>
        <taxon>asterids</taxon>
        <taxon>lamiids</taxon>
        <taxon>Solanales</taxon>
        <taxon>Solanaceae</taxon>
        <taxon>Solanoideae</taxon>
        <taxon>Solaneae</taxon>
        <taxon>Solanum</taxon>
        <taxon>Solanum subgen. Lycopersicon</taxon>
    </lineage>
</organism>
<dbReference type="Pfam" id="PF00180">
    <property type="entry name" value="Iso_dh"/>
    <property type="match status" value="2"/>
</dbReference>
<evidence type="ECO:0000256" key="10">
    <source>
        <dbReference type="ARBA" id="ARBA00023128"/>
    </source>
</evidence>
<dbReference type="AlphaFoldDB" id="A0A6N2AQW4"/>
<evidence type="ECO:0000256" key="5">
    <source>
        <dbReference type="ARBA" id="ARBA00022723"/>
    </source>
</evidence>
<dbReference type="GO" id="GO:0005739">
    <property type="term" value="C:mitochondrion"/>
    <property type="evidence" value="ECO:0007669"/>
    <property type="project" value="UniProtKB-SubCell"/>
</dbReference>
<dbReference type="PANTHER" id="PTHR11835">
    <property type="entry name" value="DECARBOXYLATING DEHYDROGENASES-ISOCITRATE, ISOPROPYLMALATE, TARTRATE"/>
    <property type="match status" value="1"/>
</dbReference>
<evidence type="ECO:0000256" key="9">
    <source>
        <dbReference type="ARBA" id="ARBA00023027"/>
    </source>
</evidence>
<evidence type="ECO:0000256" key="11">
    <source>
        <dbReference type="ARBA" id="ARBA00023211"/>
    </source>
</evidence>
<protein>
    <recommendedName>
        <fullName evidence="12">Isopropylmalate dehydrogenase-like domain-containing protein</fullName>
    </recommendedName>
</protein>
<dbReference type="SMART" id="SM01329">
    <property type="entry name" value="Iso_dh"/>
    <property type="match status" value="1"/>
</dbReference>
<dbReference type="Gene3D" id="3.40.718.10">
    <property type="entry name" value="Isopropylmalate Dehydrogenase"/>
    <property type="match status" value="1"/>
</dbReference>
<dbReference type="InterPro" id="IPR004434">
    <property type="entry name" value="Isocitrate_DH_NAD"/>
</dbReference>
<evidence type="ECO:0000256" key="7">
    <source>
        <dbReference type="ARBA" id="ARBA00022946"/>
    </source>
</evidence>
<evidence type="ECO:0000256" key="4">
    <source>
        <dbReference type="ARBA" id="ARBA00022532"/>
    </source>
</evidence>
<dbReference type="GO" id="GO:0006099">
    <property type="term" value="P:tricarboxylic acid cycle"/>
    <property type="evidence" value="ECO:0007669"/>
    <property type="project" value="UniProtKB-KW"/>
</dbReference>
<reference evidence="13" key="1">
    <citation type="submission" date="2019-05" db="EMBL/GenBank/DDBJ databases">
        <title>The de novo reference genome and transcriptome assemblies of the wild tomato species Solanum chilense.</title>
        <authorList>
            <person name="Stam R."/>
            <person name="Nosenko T."/>
            <person name="Hoerger A.C."/>
            <person name="Stephan W."/>
            <person name="Seidel M.A."/>
            <person name="Kuhn J.M.M."/>
            <person name="Haberer G."/>
            <person name="Tellier A."/>
        </authorList>
    </citation>
    <scope>NUCLEOTIDE SEQUENCE</scope>
    <source>
        <tissue evidence="13">Mature leaves</tissue>
    </source>
</reference>
<name>A0A6N2AQW4_SOLCI</name>
<keyword evidence="6" id="KW-0460">Magnesium</keyword>
<evidence type="ECO:0000256" key="3">
    <source>
        <dbReference type="ARBA" id="ARBA00007769"/>
    </source>
</evidence>
<dbReference type="GO" id="GO:0006102">
    <property type="term" value="P:isocitrate metabolic process"/>
    <property type="evidence" value="ECO:0007669"/>
    <property type="project" value="TreeGrafter"/>
</dbReference>
<evidence type="ECO:0000313" key="13">
    <source>
        <dbReference type="EMBL" id="TMW84796.1"/>
    </source>
</evidence>
<keyword evidence="5" id="KW-0479">Metal-binding</keyword>
<keyword evidence="11" id="KW-0464">Manganese</keyword>
<dbReference type="EMBL" id="RXGB01008459">
    <property type="protein sequence ID" value="TMW84796.1"/>
    <property type="molecule type" value="Genomic_DNA"/>
</dbReference>
<sequence>MARKSFPILKQLIQQSTNRCFTSTVSPRAVTLIPGDGVGPLVTDSVEQVMKAMKAPVYFERYEVRGDMKCMPEEVIDSIKKNKVCLKGGLRTPVGGGVSSLNVQMRKELDLYASIVHCFTLPGLPTRHEDVDIVVIRENTEGEYAGLEHEVVPGVVESLKVITKYCSERIAKFAFEYAHVNKRKKVTAVHKANIMKLADGLFLESCREVAAKYPEIQYEEIIVDNCCMQLVSRPEQFDVMIEITTIDTTYSVSHSISARQKEARHSHAIGNVGADQAVFEQGASAGNVGNEKILKLKRANPVALLLSSAMMLRHLEFPSYADRLETAVRHVIEEGKFRTKDVGGDSTTQEVVDAIIAALD</sequence>
<evidence type="ECO:0000256" key="6">
    <source>
        <dbReference type="ARBA" id="ARBA00022842"/>
    </source>
</evidence>
<comment type="similarity">
    <text evidence="3">Belongs to the isocitrate and isopropylmalate dehydrogenases family.</text>
</comment>
<keyword evidence="8" id="KW-0560">Oxidoreductase</keyword>
<evidence type="ECO:0000256" key="1">
    <source>
        <dbReference type="ARBA" id="ARBA00003635"/>
    </source>
</evidence>
<proteinExistence type="inferred from homology"/>
<accession>A0A6N2AQW4</accession>
<comment type="function">
    <text evidence="1">Performs an essential role in the oxidative function of the citric acid cycle.</text>
</comment>
<dbReference type="NCBIfam" id="TIGR00175">
    <property type="entry name" value="mito_nad_idh"/>
    <property type="match status" value="1"/>
</dbReference>
<gene>
    <name evidence="13" type="ORF">EJD97_024373</name>
</gene>
<keyword evidence="9" id="KW-0520">NAD</keyword>
<dbReference type="GO" id="GO:0004449">
    <property type="term" value="F:isocitrate dehydrogenase (NAD+) activity"/>
    <property type="evidence" value="ECO:0007669"/>
    <property type="project" value="TreeGrafter"/>
</dbReference>
<dbReference type="InterPro" id="IPR024084">
    <property type="entry name" value="IsoPropMal-DH-like_dom"/>
</dbReference>
<feature type="domain" description="Isopropylmalate dehydrogenase-like" evidence="12">
    <location>
        <begin position="29"/>
        <end position="355"/>
    </location>
</feature>
<comment type="caution">
    <text evidence="13">The sequence shown here is derived from an EMBL/GenBank/DDBJ whole genome shotgun (WGS) entry which is preliminary data.</text>
</comment>
<dbReference type="FunFam" id="3.40.718.10:FF:000009">
    <property type="entry name" value="Isocitrate dehydrogenase [NAD] regulatory subunit 1"/>
    <property type="match status" value="1"/>
</dbReference>
<keyword evidence="7" id="KW-0809">Transit peptide</keyword>
<comment type="subcellular location">
    <subcellularLocation>
        <location evidence="2">Mitochondrion</location>
    </subcellularLocation>
</comment>